<dbReference type="GO" id="GO:0046872">
    <property type="term" value="F:metal ion binding"/>
    <property type="evidence" value="ECO:0007669"/>
    <property type="project" value="UniProtKB-KW"/>
</dbReference>
<dbReference type="Proteomes" id="UP000235786">
    <property type="component" value="Unassembled WGS sequence"/>
</dbReference>
<accession>A0A2J6SBB3</accession>
<keyword evidence="3" id="KW-0624">Polysaccharide degradation</keyword>
<evidence type="ECO:0000256" key="4">
    <source>
        <dbReference type="ARBA" id="ARBA00022723"/>
    </source>
</evidence>
<feature type="signal peptide" evidence="10">
    <location>
        <begin position="1"/>
        <end position="22"/>
    </location>
</feature>
<dbReference type="EMBL" id="KZ613937">
    <property type="protein sequence ID" value="PMD48042.1"/>
    <property type="molecule type" value="Genomic_DNA"/>
</dbReference>
<dbReference type="OrthoDB" id="3039123at2759"/>
<name>A0A2J6SBB3_HYAVF</name>
<evidence type="ECO:0000256" key="9">
    <source>
        <dbReference type="ARBA" id="ARBA00034075"/>
    </source>
</evidence>
<dbReference type="AlphaFoldDB" id="A0A2J6SBB3"/>
<sequence>MKFYMKIIALIVWLDGYTRAQALPPNTANACQRLSASIAIPGVTVNFAEYLPAGTNITLTQAYNLSSCGYRSQVVSNDLCRVAMYVTTSNRSGITLEAWLPTNWTGRFLSELNDIFLSTRWYRNLQGKFRYRKCWCLGLYPISRFGIHIWPWLCNCANNGHNGTSGEAFYENPDIVHDFVDRSLHTGVVVGKEITKQYYGRSHNKSYYLGCSTGGRQGFKAVQSYPDDFDGVVAGAPALDFAALTSWQATFYTIFGHAGMDTYIPAGNLWALVHQEILNQCDYIDGAVDGIIEDPMLCWFRPEALQCPPGTTNSSTCLTSTQISALRTAFTDYYGVDGKIIYPRMQPGSELTAEFIYYTAGAFQYSVDWFRYVVYENPSWNASTYTVYDAKAAIDQNPFNVQTWNGDLSTFKARGGKVLTYHGQADYIITSDNSPRYYNHVSQTMGLSSSDLDEFYRFFRISGMGHCGGGVGAHMIGQTGAETTTLEPQNNVLVRMVDWVENGNAPETVTGTKYDDPSQGVAFVRNHCKYPLRNVYVGPGNYTSPEAWKCIPDSF</sequence>
<dbReference type="GO" id="GO:0030600">
    <property type="term" value="F:feruloyl esterase activity"/>
    <property type="evidence" value="ECO:0007669"/>
    <property type="project" value="UniProtKB-EC"/>
</dbReference>
<protein>
    <recommendedName>
        <fullName evidence="10">Carboxylic ester hydrolase</fullName>
        <ecNumber evidence="10">3.1.1.-</ecNumber>
    </recommendedName>
</protein>
<evidence type="ECO:0000256" key="6">
    <source>
        <dbReference type="ARBA" id="ARBA00022801"/>
    </source>
</evidence>
<dbReference type="InterPro" id="IPR011118">
    <property type="entry name" value="Tannase/feruloyl_esterase"/>
</dbReference>
<keyword evidence="6 10" id="KW-0378">Hydrolase</keyword>
<reference evidence="11 12" key="1">
    <citation type="submission" date="2016-04" db="EMBL/GenBank/DDBJ databases">
        <title>A degradative enzymes factory behind the ericoid mycorrhizal symbiosis.</title>
        <authorList>
            <consortium name="DOE Joint Genome Institute"/>
            <person name="Martino E."/>
            <person name="Morin E."/>
            <person name="Grelet G."/>
            <person name="Kuo A."/>
            <person name="Kohler A."/>
            <person name="Daghino S."/>
            <person name="Barry K."/>
            <person name="Choi C."/>
            <person name="Cichocki N."/>
            <person name="Clum A."/>
            <person name="Copeland A."/>
            <person name="Hainaut M."/>
            <person name="Haridas S."/>
            <person name="Labutti K."/>
            <person name="Lindquist E."/>
            <person name="Lipzen A."/>
            <person name="Khouja H.-R."/>
            <person name="Murat C."/>
            <person name="Ohm R."/>
            <person name="Olson A."/>
            <person name="Spatafora J."/>
            <person name="Veneault-Fourrey C."/>
            <person name="Henrissat B."/>
            <person name="Grigoriev I."/>
            <person name="Martin F."/>
            <person name="Perotto S."/>
        </authorList>
    </citation>
    <scope>NUCLEOTIDE SEQUENCE [LARGE SCALE GENOMIC DNA]</scope>
    <source>
        <strain evidence="11 12">F</strain>
    </source>
</reference>
<keyword evidence="2" id="KW-0719">Serine esterase</keyword>
<dbReference type="PANTHER" id="PTHR33938:SF15">
    <property type="entry name" value="FERULOYL ESTERASE B-RELATED"/>
    <property type="match status" value="1"/>
</dbReference>
<organism evidence="11 12">
    <name type="scientific">Hyaloscypha variabilis (strain UAMH 11265 / GT02V1 / F)</name>
    <name type="common">Meliniomyces variabilis</name>
    <dbReference type="NCBI Taxonomy" id="1149755"/>
    <lineage>
        <taxon>Eukaryota</taxon>
        <taxon>Fungi</taxon>
        <taxon>Dikarya</taxon>
        <taxon>Ascomycota</taxon>
        <taxon>Pezizomycotina</taxon>
        <taxon>Leotiomycetes</taxon>
        <taxon>Helotiales</taxon>
        <taxon>Hyaloscyphaceae</taxon>
        <taxon>Hyaloscypha</taxon>
        <taxon>Hyaloscypha variabilis</taxon>
    </lineage>
</organism>
<dbReference type="PANTHER" id="PTHR33938">
    <property type="entry name" value="FERULOYL ESTERASE B-RELATED"/>
    <property type="match status" value="1"/>
</dbReference>
<keyword evidence="7" id="KW-0106">Calcium</keyword>
<evidence type="ECO:0000256" key="5">
    <source>
        <dbReference type="ARBA" id="ARBA00022729"/>
    </source>
</evidence>
<evidence type="ECO:0000256" key="7">
    <source>
        <dbReference type="ARBA" id="ARBA00022837"/>
    </source>
</evidence>
<keyword evidence="3" id="KW-0858">Xylan degradation</keyword>
<dbReference type="InterPro" id="IPR029058">
    <property type="entry name" value="AB_hydrolase_fold"/>
</dbReference>
<evidence type="ECO:0000313" key="11">
    <source>
        <dbReference type="EMBL" id="PMD48042.1"/>
    </source>
</evidence>
<keyword evidence="12" id="KW-1185">Reference proteome</keyword>
<dbReference type="GO" id="GO:0045493">
    <property type="term" value="P:xylan catabolic process"/>
    <property type="evidence" value="ECO:0007669"/>
    <property type="project" value="UniProtKB-KW"/>
</dbReference>
<evidence type="ECO:0000256" key="10">
    <source>
        <dbReference type="RuleBase" id="RU361238"/>
    </source>
</evidence>
<keyword evidence="4" id="KW-0479">Metal-binding</keyword>
<evidence type="ECO:0000313" key="12">
    <source>
        <dbReference type="Proteomes" id="UP000235786"/>
    </source>
</evidence>
<keyword evidence="5 10" id="KW-0732">Signal</keyword>
<keyword evidence="8" id="KW-1015">Disulfide bond</keyword>
<evidence type="ECO:0000256" key="2">
    <source>
        <dbReference type="ARBA" id="ARBA00022487"/>
    </source>
</evidence>
<evidence type="ECO:0000256" key="1">
    <source>
        <dbReference type="ARBA" id="ARBA00006249"/>
    </source>
</evidence>
<gene>
    <name evidence="11" type="ORF">L207DRAFT_574735</name>
</gene>
<keyword evidence="3" id="KW-0119">Carbohydrate metabolism</keyword>
<dbReference type="Pfam" id="PF07519">
    <property type="entry name" value="Tannase"/>
    <property type="match status" value="1"/>
</dbReference>
<dbReference type="SUPFAM" id="SSF53474">
    <property type="entry name" value="alpha/beta-Hydrolases"/>
    <property type="match status" value="1"/>
</dbReference>
<comment type="similarity">
    <text evidence="1 10">Belongs to the tannase family.</text>
</comment>
<dbReference type="EC" id="3.1.1.-" evidence="10"/>
<feature type="chain" id="PRO_5014207584" description="Carboxylic ester hydrolase" evidence="10">
    <location>
        <begin position="23"/>
        <end position="555"/>
    </location>
</feature>
<dbReference type="Gene3D" id="3.40.50.1820">
    <property type="entry name" value="alpha/beta hydrolase"/>
    <property type="match status" value="1"/>
</dbReference>
<comment type="catalytic activity">
    <reaction evidence="9">
        <text>feruloyl-polysaccharide + H2O = ferulate + polysaccharide.</text>
        <dbReference type="EC" id="3.1.1.73"/>
    </reaction>
</comment>
<evidence type="ECO:0000256" key="8">
    <source>
        <dbReference type="ARBA" id="ARBA00023157"/>
    </source>
</evidence>
<evidence type="ECO:0000256" key="3">
    <source>
        <dbReference type="ARBA" id="ARBA00022651"/>
    </source>
</evidence>
<proteinExistence type="inferred from homology"/>